<reference evidence="12" key="1">
    <citation type="submission" date="2021-10" db="EMBL/GenBank/DDBJ databases">
        <title>De novo Genome Assembly of Clathrus columnatus (Basidiomycota, Fungi) Using Illumina and Nanopore Sequence Data.</title>
        <authorList>
            <person name="Ogiso-Tanaka E."/>
            <person name="Itagaki H."/>
            <person name="Hosoya T."/>
            <person name="Hosaka K."/>
        </authorList>
    </citation>
    <scope>NUCLEOTIDE SEQUENCE</scope>
    <source>
        <strain evidence="12">MO-923</strain>
    </source>
</reference>
<evidence type="ECO:0000256" key="5">
    <source>
        <dbReference type="ARBA" id="ARBA00022741"/>
    </source>
</evidence>
<dbReference type="Proteomes" id="UP001050691">
    <property type="component" value="Unassembled WGS sequence"/>
</dbReference>
<name>A0AAV5ACJ3_9AGAM</name>
<dbReference type="InterPro" id="IPR013525">
    <property type="entry name" value="ABC2_TM"/>
</dbReference>
<dbReference type="InterPro" id="IPR027417">
    <property type="entry name" value="P-loop_NTPase"/>
</dbReference>
<evidence type="ECO:0000259" key="11">
    <source>
        <dbReference type="PROSITE" id="PS50893"/>
    </source>
</evidence>
<feature type="transmembrane region" description="Helical" evidence="10">
    <location>
        <begin position="474"/>
        <end position="496"/>
    </location>
</feature>
<evidence type="ECO:0000256" key="3">
    <source>
        <dbReference type="ARBA" id="ARBA00022448"/>
    </source>
</evidence>
<dbReference type="CDD" id="cd03233">
    <property type="entry name" value="ABCG_PDR_domain1"/>
    <property type="match status" value="1"/>
</dbReference>
<dbReference type="CDD" id="cd03232">
    <property type="entry name" value="ABCG_PDR_domain2"/>
    <property type="match status" value="1"/>
</dbReference>
<comment type="similarity">
    <text evidence="2">Belongs to the ABC transporter superfamily. ABCG family. PDR (TC 3.A.1.205) subfamily.</text>
</comment>
<evidence type="ECO:0000256" key="4">
    <source>
        <dbReference type="ARBA" id="ARBA00022692"/>
    </source>
</evidence>
<dbReference type="Pfam" id="PF00005">
    <property type="entry name" value="ABC_tran"/>
    <property type="match status" value="2"/>
</dbReference>
<feature type="transmembrane region" description="Helical" evidence="10">
    <location>
        <begin position="508"/>
        <end position="534"/>
    </location>
</feature>
<dbReference type="PROSITE" id="PS00211">
    <property type="entry name" value="ABC_TRANSPORTER_1"/>
    <property type="match status" value="1"/>
</dbReference>
<dbReference type="PROSITE" id="PS50893">
    <property type="entry name" value="ABC_TRANSPORTER_2"/>
    <property type="match status" value="2"/>
</dbReference>
<feature type="transmembrane region" description="Helical" evidence="10">
    <location>
        <begin position="546"/>
        <end position="564"/>
    </location>
</feature>
<feature type="domain" description="ABC transporter" evidence="11">
    <location>
        <begin position="747"/>
        <end position="986"/>
    </location>
</feature>
<comment type="caution">
    <text evidence="12">The sequence shown here is derived from an EMBL/GenBank/DDBJ whole genome shotgun (WGS) entry which is preliminary data.</text>
</comment>
<dbReference type="SMART" id="SM00382">
    <property type="entry name" value="AAA"/>
    <property type="match status" value="2"/>
</dbReference>
<evidence type="ECO:0000256" key="1">
    <source>
        <dbReference type="ARBA" id="ARBA00004141"/>
    </source>
</evidence>
<protein>
    <recommendedName>
        <fullName evidence="11">ABC transporter domain-containing protein</fullName>
    </recommendedName>
</protein>
<dbReference type="GO" id="GO:0140359">
    <property type="term" value="F:ABC-type transporter activity"/>
    <property type="evidence" value="ECO:0007669"/>
    <property type="project" value="InterPro"/>
</dbReference>
<feature type="region of interest" description="Disordered" evidence="9">
    <location>
        <begin position="699"/>
        <end position="734"/>
    </location>
</feature>
<dbReference type="Pfam" id="PF01061">
    <property type="entry name" value="ABC2_membrane"/>
    <property type="match status" value="2"/>
</dbReference>
<evidence type="ECO:0000256" key="2">
    <source>
        <dbReference type="ARBA" id="ARBA00006012"/>
    </source>
</evidence>
<dbReference type="InterPro" id="IPR003593">
    <property type="entry name" value="AAA+_ATPase"/>
</dbReference>
<evidence type="ECO:0000256" key="10">
    <source>
        <dbReference type="SAM" id="Phobius"/>
    </source>
</evidence>
<dbReference type="InterPro" id="IPR003439">
    <property type="entry name" value="ABC_transporter-like_ATP-bd"/>
</dbReference>
<dbReference type="InterPro" id="IPR034001">
    <property type="entry name" value="ABCG_PDR_1"/>
</dbReference>
<dbReference type="FunFam" id="3.40.50.300:FF:000054">
    <property type="entry name" value="ABC multidrug transporter atrF"/>
    <property type="match status" value="1"/>
</dbReference>
<evidence type="ECO:0000256" key="9">
    <source>
        <dbReference type="SAM" id="MobiDB-lite"/>
    </source>
</evidence>
<feature type="transmembrane region" description="Helical" evidence="10">
    <location>
        <begin position="1117"/>
        <end position="1138"/>
    </location>
</feature>
<evidence type="ECO:0000256" key="7">
    <source>
        <dbReference type="ARBA" id="ARBA00022989"/>
    </source>
</evidence>
<feature type="transmembrane region" description="Helical" evidence="10">
    <location>
        <begin position="1088"/>
        <end position="1105"/>
    </location>
</feature>
<dbReference type="InterPro" id="IPR010929">
    <property type="entry name" value="PDR_CDR_ABC"/>
</dbReference>
<dbReference type="GO" id="GO:0016887">
    <property type="term" value="F:ATP hydrolysis activity"/>
    <property type="evidence" value="ECO:0007669"/>
    <property type="project" value="InterPro"/>
</dbReference>
<dbReference type="Pfam" id="PF14510">
    <property type="entry name" value="ABC_trans_N"/>
    <property type="match status" value="1"/>
</dbReference>
<organism evidence="12 13">
    <name type="scientific">Clathrus columnatus</name>
    <dbReference type="NCBI Taxonomy" id="1419009"/>
    <lineage>
        <taxon>Eukaryota</taxon>
        <taxon>Fungi</taxon>
        <taxon>Dikarya</taxon>
        <taxon>Basidiomycota</taxon>
        <taxon>Agaricomycotina</taxon>
        <taxon>Agaricomycetes</taxon>
        <taxon>Phallomycetidae</taxon>
        <taxon>Phallales</taxon>
        <taxon>Clathraceae</taxon>
        <taxon>Clathrus</taxon>
    </lineage>
</organism>
<keyword evidence="13" id="KW-1185">Reference proteome</keyword>
<dbReference type="InterPro" id="IPR043926">
    <property type="entry name" value="ABCG_dom"/>
</dbReference>
<evidence type="ECO:0000256" key="6">
    <source>
        <dbReference type="ARBA" id="ARBA00022840"/>
    </source>
</evidence>
<keyword evidence="5" id="KW-0547">Nucleotide-binding</keyword>
<feature type="domain" description="ABC transporter" evidence="11">
    <location>
        <begin position="95"/>
        <end position="341"/>
    </location>
</feature>
<dbReference type="PANTHER" id="PTHR19241">
    <property type="entry name" value="ATP-BINDING CASSETTE TRANSPORTER"/>
    <property type="match status" value="1"/>
</dbReference>
<dbReference type="Pfam" id="PF06422">
    <property type="entry name" value="PDR_CDR"/>
    <property type="match status" value="1"/>
</dbReference>
<evidence type="ECO:0000256" key="8">
    <source>
        <dbReference type="ARBA" id="ARBA00023136"/>
    </source>
</evidence>
<sequence length="1245" mass="138617">MESPQPSSSQTEVGNSRNDLEKRNHSTPAPSTGDFRFDQILQSKWNQAMEEGIKLRNLGVTFKMLTVNGLQDLQVVGLGASVKYQETIFSLFSPFNIADKIRNKIHPPVKDILTGFEGSVKPGEMLLVLGRPGSGCSTFLKVLANERKGFEHVYGEISYDGISPTTMERHYRGDIAYVPEDDIHFPSLTEVSTAARAPRLRIGGQTRKQYINNMVDILGKLFGLTHAFNTPIGDENIHGISGGEKKRVSIAETLSMRVRLASWDNSTRGLDASTALEFVQALRTATDIAGATSIVSIYQASENIYCLFDKVLVIDAGRMSYFGPAKQARQYFIEMGYEPAHRQTTADFLVSITDPTYRIIRRGYEARVPRLPSEFASYFLNSELGKRNNEDTKKRFEEFSRMNHEEYAASARAEHSRGAPKRSPYNVGMGRQLRLLMKRRLQIIRGNIAPQTLIMGSVFFNMPLATRAYFSRGGVLFFAILFSALTSMAEIPALYAQRPIVARHHRAALYYPFIDALALTVVDMVPFASMFSLYFMTHLQRQAGKFFIYAFFVYLGSLTMKAFYRTLAASFKRASGAQALAGIGTLTYINPVTYAFEGLVANEFRGLKGACSSLVPSGPGYESVDIANQVCTTLGSQPGSATVDGGQFIGVNFGYRGILFVFWGGYLFLFFFMTERGSAISVGSATQLVFKRGSKGKLDIQKNQTSDPETGPSSRNDIEGGSESSSPTIAEASDALPPSKGVFSWHHLNYDVQLSFGKHRRLLNDVSGYVVPGKLTALMGESGAGKTTLLNALAERLPTGIITGDRFVDGQPLSPNFGGQTGYCQQMDIHLETTTVREALQFSALLRQPASVSKKEKYDYVQDVIRMCDMESYADAIVGTVGEGLNVEQRKRLTVGVELAAKPELLLFLDEPTSGLSSQNAWSIMKLLRSLADKGQAILCTIHQPSAELFEMFDRLLLLRTGGETCYFGDLGQNTTELIQYFEGNGARKCQHWENPAEYMLDVIGAGATAKTDIDWYATWKNSRQFEQMENELQDILKRGEQSTVERPRVMKKKRTSFPAPVKVQLSELMKRGYRNYFRSPPYLLSKYGMNIFAGLFIGFTFFKTKHNQRGIQNSVFANYMAVVLGAPLSNMLQLPFIRFRTSVDPFSNLASKASLRNAGTAVKNVSLDTFHNLVPYTELMEVVNRTAVQHRWLNDILPMLWDGLVLLIEPVIRCNTTIASADPFLALAVPFVTTYLRTGDKWIW</sequence>
<dbReference type="GO" id="GO:0016020">
    <property type="term" value="C:membrane"/>
    <property type="evidence" value="ECO:0007669"/>
    <property type="project" value="UniProtKB-SubCell"/>
</dbReference>
<keyword evidence="7 10" id="KW-1133">Transmembrane helix</keyword>
<feature type="compositionally biased region" description="Polar residues" evidence="9">
    <location>
        <begin position="1"/>
        <end position="17"/>
    </location>
</feature>
<dbReference type="Pfam" id="PF19055">
    <property type="entry name" value="ABC2_membrane_7"/>
    <property type="match status" value="1"/>
</dbReference>
<dbReference type="InterPro" id="IPR017871">
    <property type="entry name" value="ABC_transporter-like_CS"/>
</dbReference>
<dbReference type="SUPFAM" id="SSF52540">
    <property type="entry name" value="P-loop containing nucleoside triphosphate hydrolases"/>
    <property type="match status" value="2"/>
</dbReference>
<keyword evidence="8 10" id="KW-0472">Membrane</keyword>
<accession>A0AAV5ACJ3</accession>
<dbReference type="GO" id="GO:0005524">
    <property type="term" value="F:ATP binding"/>
    <property type="evidence" value="ECO:0007669"/>
    <property type="project" value="UniProtKB-KW"/>
</dbReference>
<proteinExistence type="inferred from homology"/>
<keyword evidence="4 10" id="KW-0812">Transmembrane</keyword>
<dbReference type="EMBL" id="BPWL01000005">
    <property type="protein sequence ID" value="GJJ10736.1"/>
    <property type="molecule type" value="Genomic_DNA"/>
</dbReference>
<dbReference type="Gene3D" id="3.40.50.300">
    <property type="entry name" value="P-loop containing nucleotide triphosphate hydrolases"/>
    <property type="match status" value="2"/>
</dbReference>
<gene>
    <name evidence="12" type="ORF">Clacol_004963</name>
</gene>
<feature type="region of interest" description="Disordered" evidence="9">
    <location>
        <begin position="1"/>
        <end position="34"/>
    </location>
</feature>
<evidence type="ECO:0000313" key="12">
    <source>
        <dbReference type="EMBL" id="GJJ10736.1"/>
    </source>
</evidence>
<evidence type="ECO:0000313" key="13">
    <source>
        <dbReference type="Proteomes" id="UP001050691"/>
    </source>
</evidence>
<dbReference type="AlphaFoldDB" id="A0AAV5ACJ3"/>
<keyword evidence="6" id="KW-0067">ATP-binding</keyword>
<keyword evidence="3" id="KW-0813">Transport</keyword>
<dbReference type="InterPro" id="IPR029481">
    <property type="entry name" value="ABC_trans_N"/>
</dbReference>
<feature type="transmembrane region" description="Helical" evidence="10">
    <location>
        <begin position="653"/>
        <end position="673"/>
    </location>
</feature>
<dbReference type="InterPro" id="IPR034003">
    <property type="entry name" value="ABCG_PDR_2"/>
</dbReference>
<feature type="compositionally biased region" description="Polar residues" evidence="9">
    <location>
        <begin position="701"/>
        <end position="715"/>
    </location>
</feature>
<comment type="subcellular location">
    <subcellularLocation>
        <location evidence="1">Membrane</location>
        <topology evidence="1">Multi-pass membrane protein</topology>
    </subcellularLocation>
</comment>